<reference evidence="1" key="1">
    <citation type="submission" date="2020-12" db="EMBL/GenBank/DDBJ databases">
        <title>Metabolic potential, ecology and presence of endohyphal bacteria is reflected in genomic diversity of Mucoromycotina.</title>
        <authorList>
            <person name="Muszewska A."/>
            <person name="Okrasinska A."/>
            <person name="Steczkiewicz K."/>
            <person name="Drgas O."/>
            <person name="Orlowska M."/>
            <person name="Perlinska-Lenart U."/>
            <person name="Aleksandrzak-Piekarczyk T."/>
            <person name="Szatraj K."/>
            <person name="Zielenkiewicz U."/>
            <person name="Pilsyk S."/>
            <person name="Malc E."/>
            <person name="Mieczkowski P."/>
            <person name="Kruszewska J.S."/>
            <person name="Biernat P."/>
            <person name="Pawlowska J."/>
        </authorList>
    </citation>
    <scope>NUCLEOTIDE SEQUENCE</scope>
    <source>
        <strain evidence="1">WA0000051536</strain>
    </source>
</reference>
<organism evidence="1 2">
    <name type="scientific">Umbelopsis vinacea</name>
    <dbReference type="NCBI Taxonomy" id="44442"/>
    <lineage>
        <taxon>Eukaryota</taxon>
        <taxon>Fungi</taxon>
        <taxon>Fungi incertae sedis</taxon>
        <taxon>Mucoromycota</taxon>
        <taxon>Mucoromycotina</taxon>
        <taxon>Umbelopsidomycetes</taxon>
        <taxon>Umbelopsidales</taxon>
        <taxon>Umbelopsidaceae</taxon>
        <taxon>Umbelopsis</taxon>
    </lineage>
</organism>
<evidence type="ECO:0000313" key="1">
    <source>
        <dbReference type="EMBL" id="KAG2188991.1"/>
    </source>
</evidence>
<dbReference type="EMBL" id="JAEPRA010000001">
    <property type="protein sequence ID" value="KAG2188991.1"/>
    <property type="molecule type" value="Genomic_DNA"/>
</dbReference>
<dbReference type="AlphaFoldDB" id="A0A8H7UK58"/>
<evidence type="ECO:0000313" key="2">
    <source>
        <dbReference type="Proteomes" id="UP000612746"/>
    </source>
</evidence>
<gene>
    <name evidence="1" type="ORF">INT44_004133</name>
</gene>
<protein>
    <submittedName>
        <fullName evidence="1">Uncharacterized protein</fullName>
    </submittedName>
</protein>
<sequence>MSNFREIERKYAAGKKIIYVGVSDFSPACLPYPKAITVTLFGVKFWGTPMTMRAYGSKLILPTEDMAAIPKAWLPK</sequence>
<keyword evidence="2" id="KW-1185">Reference proteome</keyword>
<name>A0A8H7UK58_9FUNG</name>
<proteinExistence type="predicted"/>
<dbReference type="Proteomes" id="UP000612746">
    <property type="component" value="Unassembled WGS sequence"/>
</dbReference>
<comment type="caution">
    <text evidence="1">The sequence shown here is derived from an EMBL/GenBank/DDBJ whole genome shotgun (WGS) entry which is preliminary data.</text>
</comment>
<accession>A0A8H7UK58</accession>